<keyword evidence="3" id="KW-1185">Reference proteome</keyword>
<feature type="compositionally biased region" description="Basic and acidic residues" evidence="1">
    <location>
        <begin position="30"/>
        <end position="45"/>
    </location>
</feature>
<reference evidence="2 3" key="1">
    <citation type="journal article" date="2020" name="G3 (Bethesda)">
        <title>Improved Reference Genome for Cyclotella cryptica CCMP332, a Model for Cell Wall Morphogenesis, Salinity Adaptation, and Lipid Production in Diatoms (Bacillariophyta).</title>
        <authorList>
            <person name="Roberts W.R."/>
            <person name="Downey K.M."/>
            <person name="Ruck E.C."/>
            <person name="Traller J.C."/>
            <person name="Alverson A.J."/>
        </authorList>
    </citation>
    <scope>NUCLEOTIDE SEQUENCE [LARGE SCALE GENOMIC DNA]</scope>
    <source>
        <strain evidence="2 3">CCMP332</strain>
    </source>
</reference>
<organism evidence="2 3">
    <name type="scientific">Cyclotella cryptica</name>
    <dbReference type="NCBI Taxonomy" id="29204"/>
    <lineage>
        <taxon>Eukaryota</taxon>
        <taxon>Sar</taxon>
        <taxon>Stramenopiles</taxon>
        <taxon>Ochrophyta</taxon>
        <taxon>Bacillariophyta</taxon>
        <taxon>Coscinodiscophyceae</taxon>
        <taxon>Thalassiosirophycidae</taxon>
        <taxon>Stephanodiscales</taxon>
        <taxon>Stephanodiscaceae</taxon>
        <taxon>Cyclotella</taxon>
    </lineage>
</organism>
<evidence type="ECO:0000256" key="1">
    <source>
        <dbReference type="SAM" id="MobiDB-lite"/>
    </source>
</evidence>
<feature type="compositionally biased region" description="Low complexity" evidence="1">
    <location>
        <begin position="48"/>
        <end position="62"/>
    </location>
</feature>
<gene>
    <name evidence="2" type="ORF">HJC23_004658</name>
</gene>
<dbReference type="EMBL" id="JABMIG020000160">
    <property type="protein sequence ID" value="KAL3788191.1"/>
    <property type="molecule type" value="Genomic_DNA"/>
</dbReference>
<comment type="caution">
    <text evidence="2">The sequence shown here is derived from an EMBL/GenBank/DDBJ whole genome shotgun (WGS) entry which is preliminary data.</text>
</comment>
<protein>
    <submittedName>
        <fullName evidence="2">Uncharacterized protein</fullName>
    </submittedName>
</protein>
<evidence type="ECO:0000313" key="2">
    <source>
        <dbReference type="EMBL" id="KAL3788191.1"/>
    </source>
</evidence>
<accession>A0ABD3PLI5</accession>
<proteinExistence type="predicted"/>
<feature type="compositionally biased region" description="Low complexity" evidence="1">
    <location>
        <begin position="18"/>
        <end position="29"/>
    </location>
</feature>
<dbReference type="AlphaFoldDB" id="A0ABD3PLI5"/>
<feature type="region of interest" description="Disordered" evidence="1">
    <location>
        <begin position="1"/>
        <end position="62"/>
    </location>
</feature>
<sequence>MSNIFGSTSPHRSKRIRPMPSSSSLPMMPVKEENEHREDDWDHPDQVSTSASEASSANSKNSEPPLLDFIGTACMATTWFTSCFPCAVVDINHCDDRVVSKLDRTNAMNVMYGALEEPPVVNSFELKEGENEYDGDNYYSGRDHYGGTKYYSARDKQQKHLQDGECAVEQKDNPMMEPENESTESLCQEACYDVPLSAIPDSATVPSQQRKRFIPRRPTSVRRLFARKKQ</sequence>
<dbReference type="Proteomes" id="UP001516023">
    <property type="component" value="Unassembled WGS sequence"/>
</dbReference>
<evidence type="ECO:0000313" key="3">
    <source>
        <dbReference type="Proteomes" id="UP001516023"/>
    </source>
</evidence>
<feature type="compositionally biased region" description="Polar residues" evidence="1">
    <location>
        <begin position="1"/>
        <end position="10"/>
    </location>
</feature>
<name>A0ABD3PLI5_9STRA</name>